<comment type="caution">
    <text evidence="1">The sequence shown here is derived from an EMBL/GenBank/DDBJ whole genome shotgun (WGS) entry which is preliminary data.</text>
</comment>
<evidence type="ECO:0000313" key="1">
    <source>
        <dbReference type="EMBL" id="NEK18148.1"/>
    </source>
</evidence>
<protein>
    <submittedName>
        <fullName evidence="1">Uncharacterized protein</fullName>
    </submittedName>
</protein>
<accession>A0A7K3VNT4</accession>
<reference evidence="1 2" key="1">
    <citation type="submission" date="2019-12" db="EMBL/GenBank/DDBJ databases">
        <title>Rhizobium genotypes associated with high levels of biological nitrogen fixation by grain legumes in a temperate-maritime cropping system.</title>
        <authorList>
            <person name="Maluk M."/>
            <person name="Francesc Ferrando Molina F."/>
            <person name="Lopez Del Egido L."/>
            <person name="Lafos M."/>
            <person name="Langarica-Fuentes A."/>
            <person name="Gebre Yohannes G."/>
            <person name="Young M.W."/>
            <person name="Martin P."/>
            <person name="Gantlett R."/>
            <person name="Kenicer G."/>
            <person name="Hawes C."/>
            <person name="Begg G.S."/>
            <person name="Quilliam R.S."/>
            <person name="Squire G.R."/>
            <person name="Poole P.S."/>
            <person name="Young P.W."/>
            <person name="Iannetta P.M."/>
            <person name="James E.K."/>
        </authorList>
    </citation>
    <scope>NUCLEOTIDE SEQUENCE [LARGE SCALE GENOMIC DNA]</scope>
    <source>
        <strain evidence="1 2">JHI54</strain>
    </source>
</reference>
<gene>
    <name evidence="1" type="ORF">GR257_25380</name>
</gene>
<dbReference type="EMBL" id="WUFV01000018">
    <property type="protein sequence ID" value="NEK18148.1"/>
    <property type="molecule type" value="Genomic_DNA"/>
</dbReference>
<proteinExistence type="predicted"/>
<evidence type="ECO:0000313" key="2">
    <source>
        <dbReference type="Proteomes" id="UP000471705"/>
    </source>
</evidence>
<dbReference type="Proteomes" id="UP000471705">
    <property type="component" value="Unassembled WGS sequence"/>
</dbReference>
<name>A0A7K3VNT4_RHILE</name>
<dbReference type="AlphaFoldDB" id="A0A7K3VNT4"/>
<dbReference type="RefSeq" id="WP_164048571.1">
    <property type="nucleotide sequence ID" value="NZ_WUFV01000018.1"/>
</dbReference>
<organism evidence="1 2">
    <name type="scientific">Rhizobium leguminosarum</name>
    <dbReference type="NCBI Taxonomy" id="384"/>
    <lineage>
        <taxon>Bacteria</taxon>
        <taxon>Pseudomonadati</taxon>
        <taxon>Pseudomonadota</taxon>
        <taxon>Alphaproteobacteria</taxon>
        <taxon>Hyphomicrobiales</taxon>
        <taxon>Rhizobiaceae</taxon>
        <taxon>Rhizobium/Agrobacterium group</taxon>
        <taxon>Rhizobium</taxon>
    </lineage>
</organism>
<sequence length="354" mass="40509">MYYSNRSWKHQNFVFIQPFVDVEGDLPIVELFLDTNAFIRLLHDISFLDGLKRIPGIQGYFLNPSIALAEQWLSNPKFRENANETDPMLRGKMIKIFVAQAAKGGLAFDNGYVDKMIAACRREEDNLRYMAGTLFAYIAAIRSLQRRKMDTEERIERFVGVLRREVPRFSGLIALAALTFASLKHRRLCGRDGRAIVAFVDSFFSPKGSEPDYLTLGYLRNRAMDLLCWYWMPYFSRGYLRNSDVAPIVVTGDKFLAAVPFRFIPPLRPQSPSGPLALGLFKDDMNPSDAQLYLDIFNRLHVPTNDLVIDQDRKQELVANLYDGVRGMLHAEDLKGFDQGRMWIFPGTVLNPDC</sequence>